<reference evidence="2" key="2">
    <citation type="journal article" date="2016" name="PLoS Negl. Trop. Dis.">
        <title>A Deep Insight into the Sialome of Rhodnius neglectus, a Vector of Chagas Disease.</title>
        <authorList>
            <person name="Santiago P.B."/>
            <person name="Assumpcao T.C."/>
            <person name="Araujo C.N."/>
            <person name="Bastos I.M."/>
            <person name="Neves D."/>
            <person name="Silva I.G."/>
            <person name="Charneau S."/>
            <person name="Queiroz R.M."/>
            <person name="Raiol T."/>
            <person name="Oliveira J.V."/>
            <person name="Sousa M.V."/>
            <person name="Calvo E."/>
            <person name="Ribeiro J.M."/>
            <person name="Santana J.M."/>
        </authorList>
    </citation>
    <scope>NUCLEOTIDE SEQUENCE</scope>
    <source>
        <tissue evidence="2">Salivary glands</tissue>
    </source>
</reference>
<reference key="1">
    <citation type="submission" date="2015-09" db="EMBL/GenBank/DDBJ databases">
        <title>A Deep insight into the sialome of Rhodnius neglectus, a vector of Chagas disease.</title>
        <authorList>
            <person name="Santiago P.B."/>
            <person name="Assumpcao T.C."/>
            <person name="Araujo C.N."/>
            <person name="Garcia I."/>
            <person name="Queiroz R.M."/>
            <person name="Raiol T."/>
            <person name="Ricart C.A."/>
            <person name="Neves D."/>
            <person name="Calvo E."/>
            <person name="Ribeiro J.M."/>
            <person name="Santana J.M."/>
        </authorList>
    </citation>
    <scope>NUCLEOTIDE SEQUENCE</scope>
    <source>
        <tissue>Salivary glands</tissue>
    </source>
</reference>
<evidence type="ECO:0000256" key="1">
    <source>
        <dbReference type="SAM" id="SignalP"/>
    </source>
</evidence>
<name>A0A0P4VKG3_9HEMI</name>
<proteinExistence type="evidence at transcript level"/>
<evidence type="ECO:0000313" key="2">
    <source>
        <dbReference type="EMBL" id="JAI52559.1"/>
    </source>
</evidence>
<dbReference type="AlphaFoldDB" id="A0A0P4VKG3"/>
<feature type="chain" id="PRO_5006069890" evidence="1">
    <location>
        <begin position="21"/>
        <end position="114"/>
    </location>
</feature>
<feature type="signal peptide" evidence="1">
    <location>
        <begin position="1"/>
        <end position="20"/>
    </location>
</feature>
<dbReference type="EMBL" id="GDKW01004036">
    <property type="protein sequence ID" value="JAI52559.1"/>
    <property type="molecule type" value="mRNA"/>
</dbReference>
<accession>A0A0P4VKG3</accession>
<protein>
    <submittedName>
        <fullName evidence="2">Putative secreted protein</fullName>
    </submittedName>
</protein>
<sequence>MANICIKLIVLITIMASLYCVDSSLRDKSFRFFSGGAFRYPAVPPINSQHLKLADNSENVRFRREVEPEPFQNVNYATDIISKEELVRLTKELRETYAKFGNYRCNYRCNYQCI</sequence>
<organism evidence="2">
    <name type="scientific">Rhodnius neglectus</name>
    <dbReference type="NCBI Taxonomy" id="72488"/>
    <lineage>
        <taxon>Eukaryota</taxon>
        <taxon>Metazoa</taxon>
        <taxon>Ecdysozoa</taxon>
        <taxon>Arthropoda</taxon>
        <taxon>Hexapoda</taxon>
        <taxon>Insecta</taxon>
        <taxon>Pterygota</taxon>
        <taxon>Neoptera</taxon>
        <taxon>Paraneoptera</taxon>
        <taxon>Hemiptera</taxon>
        <taxon>Heteroptera</taxon>
        <taxon>Panheteroptera</taxon>
        <taxon>Cimicomorpha</taxon>
        <taxon>Reduviidae</taxon>
        <taxon>Triatominae</taxon>
        <taxon>Rhodnius</taxon>
    </lineage>
</organism>
<keyword evidence="1" id="KW-0732">Signal</keyword>